<gene>
    <name evidence="1" type="ORF">ABZ510_21370</name>
</gene>
<dbReference type="SUPFAM" id="SSF51735">
    <property type="entry name" value="NAD(P)-binding Rossmann-fold domains"/>
    <property type="match status" value="1"/>
</dbReference>
<dbReference type="EMBL" id="JBEYBF010000015">
    <property type="protein sequence ID" value="MEU1954402.1"/>
    <property type="molecule type" value="Genomic_DNA"/>
</dbReference>
<name>A0ABV2WU74_9NOCA</name>
<organism evidence="1 2">
    <name type="scientific">Nocardia rhamnosiphila</name>
    <dbReference type="NCBI Taxonomy" id="426716"/>
    <lineage>
        <taxon>Bacteria</taxon>
        <taxon>Bacillati</taxon>
        <taxon>Actinomycetota</taxon>
        <taxon>Actinomycetes</taxon>
        <taxon>Mycobacteriales</taxon>
        <taxon>Nocardiaceae</taxon>
        <taxon>Nocardia</taxon>
    </lineage>
</organism>
<dbReference type="RefSeq" id="WP_210436877.1">
    <property type="nucleotide sequence ID" value="NZ_JBEYBD010000012.1"/>
</dbReference>
<dbReference type="GeneID" id="96248585"/>
<evidence type="ECO:0000313" key="1">
    <source>
        <dbReference type="EMBL" id="MEU1954402.1"/>
    </source>
</evidence>
<reference evidence="1 2" key="1">
    <citation type="submission" date="2024-06" db="EMBL/GenBank/DDBJ databases">
        <title>The Natural Products Discovery Center: Release of the First 8490 Sequenced Strains for Exploring Actinobacteria Biosynthetic Diversity.</title>
        <authorList>
            <person name="Kalkreuter E."/>
            <person name="Kautsar S.A."/>
            <person name="Yang D."/>
            <person name="Bader C.D."/>
            <person name="Teijaro C.N."/>
            <person name="Fluegel L."/>
            <person name="Davis C.M."/>
            <person name="Simpson J.R."/>
            <person name="Lauterbach L."/>
            <person name="Steele A.D."/>
            <person name="Gui C."/>
            <person name="Meng S."/>
            <person name="Li G."/>
            <person name="Viehrig K."/>
            <person name="Ye F."/>
            <person name="Su P."/>
            <person name="Kiefer A.F."/>
            <person name="Nichols A."/>
            <person name="Cepeda A.J."/>
            <person name="Yan W."/>
            <person name="Fan B."/>
            <person name="Jiang Y."/>
            <person name="Adhikari A."/>
            <person name="Zheng C.-J."/>
            <person name="Schuster L."/>
            <person name="Cowan T.M."/>
            <person name="Smanski M.J."/>
            <person name="Chevrette M.G."/>
            <person name="De Carvalho L.P.S."/>
            <person name="Shen B."/>
        </authorList>
    </citation>
    <scope>NUCLEOTIDE SEQUENCE [LARGE SCALE GENOMIC DNA]</scope>
    <source>
        <strain evidence="1 2">NPDC019708</strain>
    </source>
</reference>
<proteinExistence type="predicted"/>
<dbReference type="Gene3D" id="3.40.50.720">
    <property type="entry name" value="NAD(P)-binding Rossmann-like Domain"/>
    <property type="match status" value="1"/>
</dbReference>
<accession>A0ABV2WU74</accession>
<evidence type="ECO:0008006" key="3">
    <source>
        <dbReference type="Google" id="ProtNLM"/>
    </source>
</evidence>
<dbReference type="InterPro" id="IPR036291">
    <property type="entry name" value="NAD(P)-bd_dom_sf"/>
</dbReference>
<keyword evidence="2" id="KW-1185">Reference proteome</keyword>
<protein>
    <recommendedName>
        <fullName evidence="3">NAD-dependent epimerase/dehydratase domain-containing protein</fullName>
    </recommendedName>
</protein>
<evidence type="ECO:0000313" key="2">
    <source>
        <dbReference type="Proteomes" id="UP001550628"/>
    </source>
</evidence>
<comment type="caution">
    <text evidence="1">The sequence shown here is derived from an EMBL/GenBank/DDBJ whole genome shotgun (WGS) entry which is preliminary data.</text>
</comment>
<dbReference type="Proteomes" id="UP001550628">
    <property type="component" value="Unassembled WGS sequence"/>
</dbReference>
<sequence>MKVILFGGIGMIGQGVLDECLLDERVTQVLAVGRNPLGISNPERRELVQPDPADLSAIGDELPEFDACFFCLGVSAVGMKETTTAGSPTT</sequence>